<evidence type="ECO:0000313" key="6">
    <source>
        <dbReference type="EMBL" id="MCI3276736.1"/>
    </source>
</evidence>
<dbReference type="CDD" id="cd06170">
    <property type="entry name" value="LuxR_C_like"/>
    <property type="match status" value="1"/>
</dbReference>
<dbReference type="InterPro" id="IPR039420">
    <property type="entry name" value="WalR-like"/>
</dbReference>
<keyword evidence="2" id="KW-0238">DNA-binding</keyword>
<feature type="domain" description="Response regulatory" evidence="5">
    <location>
        <begin position="3"/>
        <end position="119"/>
    </location>
</feature>
<reference evidence="6" key="1">
    <citation type="submission" date="2022-03" db="EMBL/GenBank/DDBJ databases">
        <title>Streptomyces 7R015 and 7R016 isolated from Barleria lupulina in Thailand.</title>
        <authorList>
            <person name="Kanchanasin P."/>
            <person name="Phongsopitanun W."/>
            <person name="Tanasupawat S."/>
        </authorList>
    </citation>
    <scope>NUCLEOTIDE SEQUENCE</scope>
    <source>
        <strain evidence="6">7R015</strain>
    </source>
</reference>
<comment type="caution">
    <text evidence="6">The sequence shown here is derived from an EMBL/GenBank/DDBJ whole genome shotgun (WGS) entry which is preliminary data.</text>
</comment>
<dbReference type="SMART" id="SM00421">
    <property type="entry name" value="HTH_LUXR"/>
    <property type="match status" value="1"/>
</dbReference>
<evidence type="ECO:0000259" key="5">
    <source>
        <dbReference type="PROSITE" id="PS50110"/>
    </source>
</evidence>
<protein>
    <submittedName>
        <fullName evidence="6">Response regulator transcription factor</fullName>
    </submittedName>
</protein>
<dbReference type="SMART" id="SM00448">
    <property type="entry name" value="REC"/>
    <property type="match status" value="1"/>
</dbReference>
<dbReference type="InterPro" id="IPR011006">
    <property type="entry name" value="CheY-like_superfamily"/>
</dbReference>
<feature type="modified residue" description="4-aspartylphosphate" evidence="3">
    <location>
        <position position="54"/>
    </location>
</feature>
<dbReference type="PANTHER" id="PTHR43214:SF42">
    <property type="entry name" value="TRANSCRIPTIONAL REGULATORY PROTEIN DESR"/>
    <property type="match status" value="1"/>
</dbReference>
<dbReference type="SUPFAM" id="SSF46894">
    <property type="entry name" value="C-terminal effector domain of the bipartite response regulators"/>
    <property type="match status" value="1"/>
</dbReference>
<keyword evidence="1 3" id="KW-0597">Phosphoprotein</keyword>
<dbReference type="Gene3D" id="3.40.50.2300">
    <property type="match status" value="1"/>
</dbReference>
<name>A0ABS9YLL4_9ACTN</name>
<evidence type="ECO:0000256" key="3">
    <source>
        <dbReference type="PROSITE-ProRule" id="PRU00169"/>
    </source>
</evidence>
<accession>A0ABS9YLL4</accession>
<evidence type="ECO:0000256" key="1">
    <source>
        <dbReference type="ARBA" id="ARBA00022553"/>
    </source>
</evidence>
<dbReference type="InterPro" id="IPR058245">
    <property type="entry name" value="NreC/VraR/RcsB-like_REC"/>
</dbReference>
<dbReference type="Pfam" id="PF00072">
    <property type="entry name" value="Response_reg"/>
    <property type="match status" value="1"/>
</dbReference>
<dbReference type="InterPro" id="IPR016032">
    <property type="entry name" value="Sig_transdc_resp-reg_C-effctor"/>
</dbReference>
<dbReference type="PROSITE" id="PS00622">
    <property type="entry name" value="HTH_LUXR_1"/>
    <property type="match status" value="1"/>
</dbReference>
<dbReference type="PROSITE" id="PS50110">
    <property type="entry name" value="RESPONSE_REGULATORY"/>
    <property type="match status" value="1"/>
</dbReference>
<dbReference type="EMBL" id="JALDAY010000013">
    <property type="protein sequence ID" value="MCI3276736.1"/>
    <property type="molecule type" value="Genomic_DNA"/>
</dbReference>
<organism evidence="6 7">
    <name type="scientific">Streptomyces cylindrosporus</name>
    <dbReference type="NCBI Taxonomy" id="2927583"/>
    <lineage>
        <taxon>Bacteria</taxon>
        <taxon>Bacillati</taxon>
        <taxon>Actinomycetota</taxon>
        <taxon>Actinomycetes</taxon>
        <taxon>Kitasatosporales</taxon>
        <taxon>Streptomycetaceae</taxon>
        <taxon>Streptomyces</taxon>
    </lineage>
</organism>
<dbReference type="InterPro" id="IPR000792">
    <property type="entry name" value="Tscrpt_reg_LuxR_C"/>
</dbReference>
<dbReference type="PRINTS" id="PR00038">
    <property type="entry name" value="HTHLUXR"/>
</dbReference>
<feature type="domain" description="HTH luxR-type" evidence="4">
    <location>
        <begin position="133"/>
        <end position="198"/>
    </location>
</feature>
<sequence>MIRVFVVEDMHVVRAGLVALLDGEFGIEVVGNAADAPEALTRLSDAEPDVALLDIDLPGMDGLALAHELSWRVPTCRTLMLTALDRAGHVQRALDAGASGYLLKTLSPQELANAVRAVSAGGRVIEPAELAELAGAATPLTLREAEVLRLAAGGADTRAIAADLFLGVGTVRNRLSAAVGKLHARTLVDAIRIAERHGWI</sequence>
<dbReference type="CDD" id="cd17535">
    <property type="entry name" value="REC_NarL-like"/>
    <property type="match status" value="1"/>
</dbReference>
<dbReference type="RefSeq" id="WP_242773652.1">
    <property type="nucleotide sequence ID" value="NZ_JALDAY010000013.1"/>
</dbReference>
<dbReference type="SUPFAM" id="SSF52172">
    <property type="entry name" value="CheY-like"/>
    <property type="match status" value="1"/>
</dbReference>
<dbReference type="InterPro" id="IPR001789">
    <property type="entry name" value="Sig_transdc_resp-reg_receiver"/>
</dbReference>
<evidence type="ECO:0000259" key="4">
    <source>
        <dbReference type="PROSITE" id="PS50043"/>
    </source>
</evidence>
<proteinExistence type="predicted"/>
<keyword evidence="7" id="KW-1185">Reference proteome</keyword>
<evidence type="ECO:0000313" key="7">
    <source>
        <dbReference type="Proteomes" id="UP001165269"/>
    </source>
</evidence>
<evidence type="ECO:0000256" key="2">
    <source>
        <dbReference type="ARBA" id="ARBA00023125"/>
    </source>
</evidence>
<dbReference type="Pfam" id="PF00196">
    <property type="entry name" value="GerE"/>
    <property type="match status" value="1"/>
</dbReference>
<dbReference type="PANTHER" id="PTHR43214">
    <property type="entry name" value="TWO-COMPONENT RESPONSE REGULATOR"/>
    <property type="match status" value="1"/>
</dbReference>
<gene>
    <name evidence="6" type="ORF">MQP27_37255</name>
</gene>
<dbReference type="PROSITE" id="PS50043">
    <property type="entry name" value="HTH_LUXR_2"/>
    <property type="match status" value="1"/>
</dbReference>
<dbReference type="Proteomes" id="UP001165269">
    <property type="component" value="Unassembled WGS sequence"/>
</dbReference>